<sequence length="127" mass="14044">MDFRRPDADPYFGPQATGRADLPDPTAWARQVLAATLESISGARAPHQLTRCMTADVHARVVRRHRVSQRRGAAVQRTQVRRLRVDEPVDGVAEVAAVVVLDERVRAVAMRLNGADGRWLVTELVIG</sequence>
<name>A0A0L6CP37_9MICO</name>
<comment type="caution">
    <text evidence="2">The sequence shown here is derived from an EMBL/GenBank/DDBJ whole genome shotgun (WGS) entry which is preliminary data.</text>
</comment>
<evidence type="ECO:0000313" key="3">
    <source>
        <dbReference type="Proteomes" id="UP000037397"/>
    </source>
</evidence>
<dbReference type="AlphaFoldDB" id="A0A0L6CP37"/>
<dbReference type="InterPro" id="IPR045596">
    <property type="entry name" value="DUF6459"/>
</dbReference>
<dbReference type="STRING" id="1631356.VV01_12115"/>
<feature type="region of interest" description="Disordered" evidence="1">
    <location>
        <begin position="1"/>
        <end position="23"/>
    </location>
</feature>
<proteinExistence type="predicted"/>
<gene>
    <name evidence="2" type="ORF">VV01_12115</name>
</gene>
<evidence type="ECO:0000313" key="2">
    <source>
        <dbReference type="EMBL" id="KNX39425.1"/>
    </source>
</evidence>
<dbReference type="EMBL" id="LAIR01000002">
    <property type="protein sequence ID" value="KNX39425.1"/>
    <property type="molecule type" value="Genomic_DNA"/>
</dbReference>
<protein>
    <recommendedName>
        <fullName evidence="4">3-hydroxyacyl-CoA dehydrogenase</fullName>
    </recommendedName>
</protein>
<organism evidence="2 3">
    <name type="scientific">Luteipulveratus halotolerans</name>
    <dbReference type="NCBI Taxonomy" id="1631356"/>
    <lineage>
        <taxon>Bacteria</taxon>
        <taxon>Bacillati</taxon>
        <taxon>Actinomycetota</taxon>
        <taxon>Actinomycetes</taxon>
        <taxon>Micrococcales</taxon>
        <taxon>Dermacoccaceae</taxon>
        <taxon>Luteipulveratus</taxon>
    </lineage>
</organism>
<dbReference type="Proteomes" id="UP000037397">
    <property type="component" value="Unassembled WGS sequence"/>
</dbReference>
<dbReference type="Pfam" id="PF20060">
    <property type="entry name" value="DUF6459"/>
    <property type="match status" value="1"/>
</dbReference>
<evidence type="ECO:0000256" key="1">
    <source>
        <dbReference type="SAM" id="MobiDB-lite"/>
    </source>
</evidence>
<accession>A0A0L6CP37</accession>
<keyword evidence="3" id="KW-1185">Reference proteome</keyword>
<evidence type="ECO:0008006" key="4">
    <source>
        <dbReference type="Google" id="ProtNLM"/>
    </source>
</evidence>
<reference evidence="3" key="1">
    <citation type="submission" date="2015-03" db="EMBL/GenBank/DDBJ databases">
        <title>Luteipulveratus halotolerans sp. nov., a novel actinobacterium (Dermacoccaceae) from Sarawak, Malaysia.</title>
        <authorList>
            <person name="Juboi H."/>
            <person name="Basik A."/>
            <person name="Shamsul S.S."/>
            <person name="Arnold P."/>
            <person name="Schmitt E.K."/>
            <person name="Sanglier J.-J."/>
            <person name="Yeo T."/>
        </authorList>
    </citation>
    <scope>NUCLEOTIDE SEQUENCE [LARGE SCALE GENOMIC DNA]</scope>
    <source>
        <strain evidence="3">C296001</strain>
    </source>
</reference>